<dbReference type="GeneID" id="36831197"/>
<organism evidence="2 3">
    <name type="scientific">Acidianus brierleyi</name>
    <dbReference type="NCBI Taxonomy" id="41673"/>
    <lineage>
        <taxon>Archaea</taxon>
        <taxon>Thermoproteota</taxon>
        <taxon>Thermoprotei</taxon>
        <taxon>Sulfolobales</taxon>
        <taxon>Sulfolobaceae</taxon>
        <taxon>Acidianus</taxon>
    </lineage>
</organism>
<feature type="transmembrane region" description="Helical" evidence="1">
    <location>
        <begin position="49"/>
        <end position="67"/>
    </location>
</feature>
<keyword evidence="1" id="KW-0472">Membrane</keyword>
<dbReference type="AlphaFoldDB" id="A0A2U9ICT5"/>
<dbReference type="EMBL" id="CP029289">
    <property type="protein sequence ID" value="AWR93823.1"/>
    <property type="molecule type" value="Genomic_DNA"/>
</dbReference>
<gene>
    <name evidence="2" type="ORF">DFR85_03535</name>
</gene>
<evidence type="ECO:0000313" key="2">
    <source>
        <dbReference type="EMBL" id="AWR93823.1"/>
    </source>
</evidence>
<keyword evidence="1" id="KW-0812">Transmembrane</keyword>
<proteinExistence type="predicted"/>
<feature type="transmembrane region" description="Helical" evidence="1">
    <location>
        <begin position="108"/>
        <end position="128"/>
    </location>
</feature>
<name>A0A2U9ICT5_9CREN</name>
<keyword evidence="1" id="KW-1133">Transmembrane helix</keyword>
<dbReference type="OrthoDB" id="378072at2157"/>
<reference evidence="2 3" key="1">
    <citation type="submission" date="2018-05" db="EMBL/GenBank/DDBJ databases">
        <title>Complete Genome Sequences of Extremely Thermoacidophilic, Metal-Mobilizing Type-Strain Members of the Archaeal Family Sulfolobaceae: Acidianus brierleyi DSM-1651T, Acidianus sulfidivorans DSM-18786T, Metallosphaera hakonensis DSM-7519T, and Metallosphaera prunae DSM-10039T.</title>
        <authorList>
            <person name="Counts J.A."/>
            <person name="Kelly R.M."/>
        </authorList>
    </citation>
    <scope>NUCLEOTIDE SEQUENCE [LARGE SCALE GENOMIC DNA]</scope>
    <source>
        <strain evidence="2 3">DSM 1651</strain>
    </source>
</reference>
<dbReference type="RefSeq" id="WP_110269707.1">
    <property type="nucleotide sequence ID" value="NZ_CP029289.2"/>
</dbReference>
<accession>A0A2U9ICT5</accession>
<evidence type="ECO:0000256" key="1">
    <source>
        <dbReference type="SAM" id="Phobius"/>
    </source>
</evidence>
<evidence type="ECO:0000313" key="3">
    <source>
        <dbReference type="Proteomes" id="UP000248044"/>
    </source>
</evidence>
<dbReference type="Proteomes" id="UP000248044">
    <property type="component" value="Chromosome"/>
</dbReference>
<sequence length="143" mass="15970">MKNENKGAYSLIKFLRFSLAFAALLNIAAHLYAVPAATPIATMYLDSEVALYIFVAMIYTFGLRMWYWPALLYSVLNISLFFISGITAVPGVTPQPLVGHIEFLQYSFGRAGSVIAWLYLIIVGYIAIKYDKGSKINDLLKES</sequence>
<evidence type="ECO:0008006" key="4">
    <source>
        <dbReference type="Google" id="ProtNLM"/>
    </source>
</evidence>
<feature type="transmembrane region" description="Helical" evidence="1">
    <location>
        <begin position="74"/>
        <end position="93"/>
    </location>
</feature>
<keyword evidence="3" id="KW-1185">Reference proteome</keyword>
<dbReference type="KEGG" id="abri:DFR85_03535"/>
<protein>
    <recommendedName>
        <fullName evidence="4">Transmembrane protein</fullName>
    </recommendedName>
</protein>